<gene>
    <name evidence="4" type="ORF">FSP39_001962</name>
</gene>
<dbReference type="PANTHER" id="PTHR25462">
    <property type="entry name" value="BONUS, ISOFORM C-RELATED"/>
    <property type="match status" value="1"/>
</dbReference>
<evidence type="ECO:0000259" key="3">
    <source>
        <dbReference type="PROSITE" id="PS50119"/>
    </source>
</evidence>
<feature type="domain" description="B box-type" evidence="3">
    <location>
        <begin position="72"/>
        <end position="112"/>
    </location>
</feature>
<dbReference type="InterPro" id="IPR047153">
    <property type="entry name" value="TRIM45/56/19-like"/>
</dbReference>
<evidence type="ECO:0000256" key="1">
    <source>
        <dbReference type="PROSITE-ProRule" id="PRU00024"/>
    </source>
</evidence>
<dbReference type="AlphaFoldDB" id="A0AA89BWP8"/>
<dbReference type="CDD" id="cd19757">
    <property type="entry name" value="Bbox1"/>
    <property type="match status" value="1"/>
</dbReference>
<dbReference type="InterPro" id="IPR000315">
    <property type="entry name" value="Znf_B-box"/>
</dbReference>
<dbReference type="EMBL" id="VSWD01000006">
    <property type="protein sequence ID" value="KAK3099274.1"/>
    <property type="molecule type" value="Genomic_DNA"/>
</dbReference>
<dbReference type="Proteomes" id="UP001186944">
    <property type="component" value="Unassembled WGS sequence"/>
</dbReference>
<keyword evidence="2" id="KW-0175">Coiled coil</keyword>
<dbReference type="GO" id="GO:0008270">
    <property type="term" value="F:zinc ion binding"/>
    <property type="evidence" value="ECO:0007669"/>
    <property type="project" value="UniProtKB-KW"/>
</dbReference>
<name>A0AA89BWP8_PINIB</name>
<evidence type="ECO:0000313" key="5">
    <source>
        <dbReference type="Proteomes" id="UP001186944"/>
    </source>
</evidence>
<proteinExistence type="predicted"/>
<evidence type="ECO:0000256" key="2">
    <source>
        <dbReference type="SAM" id="Coils"/>
    </source>
</evidence>
<dbReference type="Pfam" id="PF00643">
    <property type="entry name" value="zf-B_box"/>
    <property type="match status" value="1"/>
</dbReference>
<feature type="coiled-coil region" evidence="2">
    <location>
        <begin position="135"/>
        <end position="216"/>
    </location>
</feature>
<keyword evidence="1" id="KW-0863">Zinc-finger</keyword>
<accession>A0AA89BWP8</accession>
<keyword evidence="1" id="KW-0862">Zinc</keyword>
<dbReference type="SUPFAM" id="SSF57845">
    <property type="entry name" value="B-box zinc-binding domain"/>
    <property type="match status" value="1"/>
</dbReference>
<organism evidence="4 5">
    <name type="scientific">Pinctada imbricata</name>
    <name type="common">Atlantic pearl-oyster</name>
    <name type="synonym">Pinctada martensii</name>
    <dbReference type="NCBI Taxonomy" id="66713"/>
    <lineage>
        <taxon>Eukaryota</taxon>
        <taxon>Metazoa</taxon>
        <taxon>Spiralia</taxon>
        <taxon>Lophotrochozoa</taxon>
        <taxon>Mollusca</taxon>
        <taxon>Bivalvia</taxon>
        <taxon>Autobranchia</taxon>
        <taxon>Pteriomorphia</taxon>
        <taxon>Pterioida</taxon>
        <taxon>Pterioidea</taxon>
        <taxon>Pteriidae</taxon>
        <taxon>Pinctada</taxon>
    </lineage>
</organism>
<dbReference type="GO" id="GO:0005654">
    <property type="term" value="C:nucleoplasm"/>
    <property type="evidence" value="ECO:0007669"/>
    <property type="project" value="TreeGrafter"/>
</dbReference>
<dbReference type="Gene3D" id="3.30.160.60">
    <property type="entry name" value="Classic Zinc Finger"/>
    <property type="match status" value="1"/>
</dbReference>
<evidence type="ECO:0000313" key="4">
    <source>
        <dbReference type="EMBL" id="KAK3099274.1"/>
    </source>
</evidence>
<protein>
    <recommendedName>
        <fullName evidence="3">B box-type domain-containing protein</fullName>
    </recommendedName>
</protein>
<dbReference type="CDD" id="cd19756">
    <property type="entry name" value="Bbox2"/>
    <property type="match status" value="1"/>
</dbReference>
<reference evidence="4" key="1">
    <citation type="submission" date="2019-08" db="EMBL/GenBank/DDBJ databases">
        <title>The improved chromosome-level genome for the pearl oyster Pinctada fucata martensii using PacBio sequencing and Hi-C.</title>
        <authorList>
            <person name="Zheng Z."/>
        </authorList>
    </citation>
    <scope>NUCLEOTIDE SEQUENCE</scope>
    <source>
        <strain evidence="4">ZZ-2019</strain>
        <tissue evidence="4">Adductor muscle</tissue>
    </source>
</reference>
<dbReference type="PANTHER" id="PTHR25462:SF305">
    <property type="entry name" value="RING-TYPE DOMAIN-CONTAINING PROTEIN"/>
    <property type="match status" value="1"/>
</dbReference>
<dbReference type="GO" id="GO:0061630">
    <property type="term" value="F:ubiquitin protein ligase activity"/>
    <property type="evidence" value="ECO:0007669"/>
    <property type="project" value="TreeGrafter"/>
</dbReference>
<comment type="caution">
    <text evidence="4">The sequence shown here is derived from an EMBL/GenBank/DDBJ whole genome shotgun (WGS) entry which is preliminary data.</text>
</comment>
<keyword evidence="5" id="KW-1185">Reference proteome</keyword>
<keyword evidence="1" id="KW-0479">Metal-binding</keyword>
<sequence>MMATNDGNIHFDAQTLVVCNDCGGHDDVINYCLNCPGNICSKCKPTHCNRKLTKSHIVLHHADSEVRKARRSTKTYCSLHSGKECKTYCMKCRLPSCSVCAKAHKGHHMADLDDLILKTEHEVNGIVRDLETELIPNTEKALSKLEAEMTSYQETMNNVKISAKDRLKKLRQQLDKLEATFFAEVDKQAKDDLNTMQEQKNEIRKNVEKAKSAMEKGKTAPLDLGLVSIKHELAEICAQKPTEISYSQHFYFHESSYRFPSPFDIIGSFNNGQEKIIRNSSIRLSVSNGHKETFDYTREFKILHRIEGNQGKFVLNTIDDHVWVYNDNEKRISVYEGSLTKINAVYIGSKSVPSGFSCVDFVKFGLHDALLADSRNDRLLRITDSGSMTKFFVTSPFKPFGICVNDERQVVVGGRILVWMIF</sequence>
<dbReference type="PROSITE" id="PS50119">
    <property type="entry name" value="ZF_BBOX"/>
    <property type="match status" value="1"/>
</dbReference>